<protein>
    <submittedName>
        <fullName evidence="2">Uncharacterized protein</fullName>
    </submittedName>
</protein>
<comment type="caution">
    <text evidence="2">The sequence shown here is derived from an EMBL/GenBank/DDBJ whole genome shotgun (WGS) entry which is preliminary data.</text>
</comment>
<evidence type="ECO:0000313" key="2">
    <source>
        <dbReference type="EMBL" id="EYB86202.1"/>
    </source>
</evidence>
<keyword evidence="1" id="KW-0175">Coiled coil</keyword>
<accession>A0A016S777</accession>
<dbReference type="Proteomes" id="UP000024635">
    <property type="component" value="Unassembled WGS sequence"/>
</dbReference>
<organism evidence="2 3">
    <name type="scientific">Ancylostoma ceylanicum</name>
    <dbReference type="NCBI Taxonomy" id="53326"/>
    <lineage>
        <taxon>Eukaryota</taxon>
        <taxon>Metazoa</taxon>
        <taxon>Ecdysozoa</taxon>
        <taxon>Nematoda</taxon>
        <taxon>Chromadorea</taxon>
        <taxon>Rhabditida</taxon>
        <taxon>Rhabditina</taxon>
        <taxon>Rhabditomorpha</taxon>
        <taxon>Strongyloidea</taxon>
        <taxon>Ancylostomatidae</taxon>
        <taxon>Ancylostomatinae</taxon>
        <taxon>Ancylostoma</taxon>
    </lineage>
</organism>
<dbReference type="EMBL" id="JARK01001619">
    <property type="protein sequence ID" value="EYB86202.1"/>
    <property type="molecule type" value="Genomic_DNA"/>
</dbReference>
<evidence type="ECO:0000256" key="1">
    <source>
        <dbReference type="SAM" id="Coils"/>
    </source>
</evidence>
<evidence type="ECO:0000313" key="3">
    <source>
        <dbReference type="Proteomes" id="UP000024635"/>
    </source>
</evidence>
<dbReference type="AlphaFoldDB" id="A0A016S777"/>
<name>A0A016S777_9BILA</name>
<gene>
    <name evidence="2" type="primary">Acey_s0283.g1311</name>
    <name evidence="2" type="ORF">Y032_0283g1311</name>
</gene>
<dbReference type="InterPro" id="IPR035109">
    <property type="entry name" value="ASPR"/>
</dbReference>
<sequence>MTSLESSLIISLCLTGFLYKRKPQTIAQHHSPMFLFAASLVLAFILLQPTTSSGNNEQSLNCSVLAPYECPKEVKEPLFAKLEEIIGNLTYNCTLEDVSSVTANFGKFDEYTVLYDPIDNLNQTVYKENNTRWPTHRQEVLGGLNVTNFINNATKAWEKELEELTNQLQMRNKTQVGCYLYGGYVPILVCAFT</sequence>
<dbReference type="Pfam" id="PF17641">
    <property type="entry name" value="ASPRs"/>
    <property type="match status" value="1"/>
</dbReference>
<proteinExistence type="predicted"/>
<reference evidence="3" key="1">
    <citation type="journal article" date="2015" name="Nat. Genet.">
        <title>The genome and transcriptome of the zoonotic hookworm Ancylostoma ceylanicum identify infection-specific gene families.</title>
        <authorList>
            <person name="Schwarz E.M."/>
            <person name="Hu Y."/>
            <person name="Antoshechkin I."/>
            <person name="Miller M.M."/>
            <person name="Sternberg P.W."/>
            <person name="Aroian R.V."/>
        </authorList>
    </citation>
    <scope>NUCLEOTIDE SEQUENCE</scope>
    <source>
        <strain evidence="3">HY135</strain>
    </source>
</reference>
<feature type="coiled-coil region" evidence="1">
    <location>
        <begin position="147"/>
        <end position="174"/>
    </location>
</feature>
<keyword evidence="3" id="KW-1185">Reference proteome</keyword>